<dbReference type="InterPro" id="IPR035994">
    <property type="entry name" value="Nucleoside_phosphorylase_sf"/>
</dbReference>
<comment type="caution">
    <text evidence="2">The sequence shown here is derived from an EMBL/GenBank/DDBJ whole genome shotgun (WGS) entry which is preliminary data.</text>
</comment>
<evidence type="ECO:0000259" key="1">
    <source>
        <dbReference type="Pfam" id="PF01048"/>
    </source>
</evidence>
<organism evidence="2">
    <name type="scientific">bioreactor metagenome</name>
    <dbReference type="NCBI Taxonomy" id="1076179"/>
    <lineage>
        <taxon>unclassified sequences</taxon>
        <taxon>metagenomes</taxon>
        <taxon>ecological metagenomes</taxon>
    </lineage>
</organism>
<dbReference type="GO" id="GO:0003824">
    <property type="term" value="F:catalytic activity"/>
    <property type="evidence" value="ECO:0007669"/>
    <property type="project" value="InterPro"/>
</dbReference>
<dbReference type="CDD" id="cd09007">
    <property type="entry name" value="NP-I_spr0068"/>
    <property type="match status" value="1"/>
</dbReference>
<dbReference type="GO" id="GO:0009116">
    <property type="term" value="P:nucleoside metabolic process"/>
    <property type="evidence" value="ECO:0007669"/>
    <property type="project" value="InterPro"/>
</dbReference>
<feature type="domain" description="Nucleoside phosphorylase" evidence="1">
    <location>
        <begin position="5"/>
        <end position="138"/>
    </location>
</feature>
<gene>
    <name evidence="2" type="ORF">SDC9_82795</name>
</gene>
<evidence type="ECO:0000313" key="2">
    <source>
        <dbReference type="EMBL" id="MPM36200.1"/>
    </source>
</evidence>
<name>A0A644Z5V7_9ZZZZ</name>
<protein>
    <recommendedName>
        <fullName evidence="1">Nucleoside phosphorylase domain-containing protein</fullName>
    </recommendedName>
</protein>
<sequence>MVMEELIALGVRRIIAVGSAGVLRSELVMGHPFVVTSALRDEGTSGQYLLPAPVVEADPVGVRACREALVEAGVGFSAGRTWTTDAIYRETRGRVQRRMDQGCAVVEMEAAAMMAVARYRDVHFGQILFGADSLAGEAWDSRAWPTAADVHEAMFWWAMDAAVRLGELTAS</sequence>
<dbReference type="InterPro" id="IPR000845">
    <property type="entry name" value="Nucleoside_phosphorylase_d"/>
</dbReference>
<proteinExistence type="predicted"/>
<dbReference type="EMBL" id="VSSQ01007531">
    <property type="protein sequence ID" value="MPM36200.1"/>
    <property type="molecule type" value="Genomic_DNA"/>
</dbReference>
<dbReference type="Pfam" id="PF01048">
    <property type="entry name" value="PNP_UDP_1"/>
    <property type="match status" value="1"/>
</dbReference>
<dbReference type="Gene3D" id="3.40.50.1580">
    <property type="entry name" value="Nucleoside phosphorylase domain"/>
    <property type="match status" value="1"/>
</dbReference>
<dbReference type="SUPFAM" id="SSF53167">
    <property type="entry name" value="Purine and uridine phosphorylases"/>
    <property type="match status" value="1"/>
</dbReference>
<accession>A0A644Z5V7</accession>
<dbReference type="AlphaFoldDB" id="A0A644Z5V7"/>
<reference evidence="2" key="1">
    <citation type="submission" date="2019-08" db="EMBL/GenBank/DDBJ databases">
        <authorList>
            <person name="Kucharzyk K."/>
            <person name="Murdoch R.W."/>
            <person name="Higgins S."/>
            <person name="Loffler F."/>
        </authorList>
    </citation>
    <scope>NUCLEOTIDE SEQUENCE</scope>
</reference>